<dbReference type="EMBL" id="JAUKPO010000020">
    <property type="protein sequence ID" value="MDO1449539.1"/>
    <property type="molecule type" value="Genomic_DNA"/>
</dbReference>
<proteinExistence type="predicted"/>
<sequence>MQQSKQSEREIFSRKKSLTFLNDFVRSYNYNRRQADHITNTDAEVARALLKVYERHLAASQVDPYNVFACYYPEIQACGVWNLNAKTIREHLLKLQQSGMITLHQDSAIFLDSNTSRPVYVSFTQELLFI</sequence>
<accession>A0ABT8RC08</accession>
<gene>
    <name evidence="1" type="ORF">Q0590_24900</name>
</gene>
<evidence type="ECO:0008006" key="3">
    <source>
        <dbReference type="Google" id="ProtNLM"/>
    </source>
</evidence>
<protein>
    <recommendedName>
        <fullName evidence="3">Winged helix-turn-helix domain-containing protein</fullName>
    </recommendedName>
</protein>
<organism evidence="1 2">
    <name type="scientific">Rhodocytophaga aerolata</name>
    <dbReference type="NCBI Taxonomy" id="455078"/>
    <lineage>
        <taxon>Bacteria</taxon>
        <taxon>Pseudomonadati</taxon>
        <taxon>Bacteroidota</taxon>
        <taxon>Cytophagia</taxon>
        <taxon>Cytophagales</taxon>
        <taxon>Rhodocytophagaceae</taxon>
        <taxon>Rhodocytophaga</taxon>
    </lineage>
</organism>
<reference evidence="1" key="1">
    <citation type="submission" date="2023-07" db="EMBL/GenBank/DDBJ databases">
        <title>The genome sequence of Rhodocytophaga aerolata KACC 12507.</title>
        <authorList>
            <person name="Zhang X."/>
        </authorList>
    </citation>
    <scope>NUCLEOTIDE SEQUENCE</scope>
    <source>
        <strain evidence="1">KACC 12507</strain>
    </source>
</reference>
<dbReference type="Proteomes" id="UP001168528">
    <property type="component" value="Unassembled WGS sequence"/>
</dbReference>
<evidence type="ECO:0000313" key="2">
    <source>
        <dbReference type="Proteomes" id="UP001168528"/>
    </source>
</evidence>
<keyword evidence="2" id="KW-1185">Reference proteome</keyword>
<evidence type="ECO:0000313" key="1">
    <source>
        <dbReference type="EMBL" id="MDO1449539.1"/>
    </source>
</evidence>
<dbReference type="RefSeq" id="WP_302040343.1">
    <property type="nucleotide sequence ID" value="NZ_JAUKPO010000020.1"/>
</dbReference>
<comment type="caution">
    <text evidence="1">The sequence shown here is derived from an EMBL/GenBank/DDBJ whole genome shotgun (WGS) entry which is preliminary data.</text>
</comment>
<name>A0ABT8RC08_9BACT</name>